<comment type="caution">
    <text evidence="2">The sequence shown here is derived from an EMBL/GenBank/DDBJ whole genome shotgun (WGS) entry which is preliminary data.</text>
</comment>
<keyword evidence="3" id="KW-1185">Reference proteome</keyword>
<evidence type="ECO:0000313" key="3">
    <source>
        <dbReference type="Proteomes" id="UP001189429"/>
    </source>
</evidence>
<organism evidence="2 3">
    <name type="scientific">Prorocentrum cordatum</name>
    <dbReference type="NCBI Taxonomy" id="2364126"/>
    <lineage>
        <taxon>Eukaryota</taxon>
        <taxon>Sar</taxon>
        <taxon>Alveolata</taxon>
        <taxon>Dinophyceae</taxon>
        <taxon>Prorocentrales</taxon>
        <taxon>Prorocentraceae</taxon>
        <taxon>Prorocentrum</taxon>
    </lineage>
</organism>
<name>A0ABN9RY11_9DINO</name>
<evidence type="ECO:0000256" key="1">
    <source>
        <dbReference type="SAM" id="MobiDB-lite"/>
    </source>
</evidence>
<proteinExistence type="predicted"/>
<dbReference type="EMBL" id="CAUYUJ010008087">
    <property type="protein sequence ID" value="CAK0822830.1"/>
    <property type="molecule type" value="Genomic_DNA"/>
</dbReference>
<sequence length="144" mass="14555">MRRGGRFLATPLGKRYTTRWVYYMFGSDARLQGGHTVLVCLCASHRRTARPRAARWPGEVAAGRGGAEEVGAEEAAEAGLGGGEPGAPPSSPAAEGEEGAEESDSRARCSSSASSSRSSAVDGARCSSGPSAARLGTPGGCGIG</sequence>
<feature type="compositionally biased region" description="Low complexity" evidence="1">
    <location>
        <begin position="108"/>
        <end position="120"/>
    </location>
</feature>
<accession>A0ABN9RY11</accession>
<dbReference type="Proteomes" id="UP001189429">
    <property type="component" value="Unassembled WGS sequence"/>
</dbReference>
<reference evidence="2" key="1">
    <citation type="submission" date="2023-10" db="EMBL/GenBank/DDBJ databases">
        <authorList>
            <person name="Chen Y."/>
            <person name="Shah S."/>
            <person name="Dougan E. K."/>
            <person name="Thang M."/>
            <person name="Chan C."/>
        </authorList>
    </citation>
    <scope>NUCLEOTIDE SEQUENCE [LARGE SCALE GENOMIC DNA]</scope>
</reference>
<feature type="region of interest" description="Disordered" evidence="1">
    <location>
        <begin position="48"/>
        <end position="144"/>
    </location>
</feature>
<gene>
    <name evidence="2" type="ORF">PCOR1329_LOCUS23741</name>
</gene>
<protein>
    <submittedName>
        <fullName evidence="2">Uncharacterized protein</fullName>
    </submittedName>
</protein>
<evidence type="ECO:0000313" key="2">
    <source>
        <dbReference type="EMBL" id="CAK0822830.1"/>
    </source>
</evidence>